<dbReference type="GO" id="GO:0016787">
    <property type="term" value="F:hydrolase activity"/>
    <property type="evidence" value="ECO:0007669"/>
    <property type="project" value="UniProtKB-KW"/>
</dbReference>
<dbReference type="InterPro" id="IPR005181">
    <property type="entry name" value="SASA"/>
</dbReference>
<evidence type="ECO:0000256" key="1">
    <source>
        <dbReference type="ARBA" id="ARBA00022801"/>
    </source>
</evidence>
<name>A0A7S2AVR0_9CHLO</name>
<evidence type="ECO:0000259" key="2">
    <source>
        <dbReference type="Pfam" id="PF03629"/>
    </source>
</evidence>
<dbReference type="InterPro" id="IPR036514">
    <property type="entry name" value="SGNH_hydro_sf"/>
</dbReference>
<dbReference type="SUPFAM" id="SSF52266">
    <property type="entry name" value="SGNH hydrolase"/>
    <property type="match status" value="1"/>
</dbReference>
<dbReference type="Gene3D" id="3.40.50.1110">
    <property type="entry name" value="SGNH hydrolase"/>
    <property type="match status" value="1"/>
</dbReference>
<feature type="domain" description="Sialate O-acetylesterase" evidence="2">
    <location>
        <begin position="312"/>
        <end position="367"/>
    </location>
</feature>
<keyword evidence="1" id="KW-0378">Hydrolase</keyword>
<dbReference type="InterPro" id="IPR052940">
    <property type="entry name" value="Carb_Esterase_6"/>
</dbReference>
<accession>A0A7S2AVR0</accession>
<evidence type="ECO:0000313" key="3">
    <source>
        <dbReference type="EMBL" id="CAD9377853.1"/>
    </source>
</evidence>
<dbReference type="Pfam" id="PF03629">
    <property type="entry name" value="SASA"/>
    <property type="match status" value="2"/>
</dbReference>
<dbReference type="EMBL" id="HBGR01006324">
    <property type="protein sequence ID" value="CAD9377853.1"/>
    <property type="molecule type" value="Transcribed_RNA"/>
</dbReference>
<dbReference type="PANTHER" id="PTHR31988:SF19">
    <property type="entry name" value="9-O-ACETYL-N-ACETYLNEURAMINIC ACID DEACETYLASE-RELATED"/>
    <property type="match status" value="1"/>
</dbReference>
<gene>
    <name evidence="3" type="ORF">PPRO1471_LOCUS4251</name>
</gene>
<proteinExistence type="predicted"/>
<feature type="domain" description="Sialate O-acetylesterase" evidence="2">
    <location>
        <begin position="381"/>
        <end position="578"/>
    </location>
</feature>
<organism evidence="3">
    <name type="scientific">Pycnococcus provasolii</name>
    <dbReference type="NCBI Taxonomy" id="41880"/>
    <lineage>
        <taxon>Eukaryota</taxon>
        <taxon>Viridiplantae</taxon>
        <taxon>Chlorophyta</taxon>
        <taxon>Pseudoscourfieldiophyceae</taxon>
        <taxon>Pseudoscourfieldiales</taxon>
        <taxon>Pycnococcaceae</taxon>
        <taxon>Pycnococcus</taxon>
    </lineage>
</organism>
<sequence length="590" mass="61264">MVVVRLVLSVTTTPSRLRSPLSGPGVATSVSTALASAQHAGFILGASLKLLIHIPIATVQGRPPHAQYPESIDDDDVPAWMRQFVVPHPADLGPILKLHGAVTAQSVAPEDLILYFDDDTAYPLAWVTALMQCGAAAACGSALDTALRPVAPGKSGASIAEGWAGVLVAKRTFMTPQWNALVDAASQDEEAYLADDVVISLYLQSVGAGIGVAGEADGTVNMAGTTQPPLASVAARVRDRPLCRRTLAAGSLDIGKQDDALSRTGKAHAERYRKVARRIRAGTLGALVVPPAPPPPLPPPTPWPATPSPVPLIVLIGQSNMAGRGGVHRVDGMKKWDGILPAALREDCDGVAAFMAFEAPPDWMPAGRNVESPDASGGALLAWQPAREPLHARLEPPGKVAGVGPGVLVARQLAKIAPNGCVGVVPCAVGETDIEQWRHGGAMFEAAMERVHDARVAGMTELAACVFFQGENDCASPERASDWPHQVAGVASDVRHALDAPHLPFVAVIPSPDPTGPNGRCICAHVDVLRASAHTAAASSSGDVIWVDAFGLPLAADGVHLTTEAQAELSGTLAHAIAQAVQWTAEDVVT</sequence>
<protein>
    <recommendedName>
        <fullName evidence="2">Sialate O-acetylesterase domain-containing protein</fullName>
    </recommendedName>
</protein>
<reference evidence="3" key="1">
    <citation type="submission" date="2021-01" db="EMBL/GenBank/DDBJ databases">
        <authorList>
            <person name="Corre E."/>
            <person name="Pelletier E."/>
            <person name="Niang G."/>
            <person name="Scheremetjew M."/>
            <person name="Finn R."/>
            <person name="Kale V."/>
            <person name="Holt S."/>
            <person name="Cochrane G."/>
            <person name="Meng A."/>
            <person name="Brown T."/>
            <person name="Cohen L."/>
        </authorList>
    </citation>
    <scope>NUCLEOTIDE SEQUENCE</scope>
    <source>
        <strain evidence="3">RCC733</strain>
    </source>
</reference>
<dbReference type="PANTHER" id="PTHR31988">
    <property type="entry name" value="ESTERASE, PUTATIVE (DUF303)-RELATED"/>
    <property type="match status" value="1"/>
</dbReference>
<dbReference type="AlphaFoldDB" id="A0A7S2AVR0"/>